<reference evidence="2 3" key="1">
    <citation type="submission" date="2016-10" db="EMBL/GenBank/DDBJ databases">
        <title>Draft genome sequences of four alkaliphilic bacteria belonging to the Anaerobacillus genus.</title>
        <authorList>
            <person name="Bassil N.M."/>
            <person name="Lloyd J.R."/>
        </authorList>
    </citation>
    <scope>NUCLEOTIDE SEQUENCE [LARGE SCALE GENOMIC DNA]</scope>
    <source>
        <strain evidence="2 3">DSM 18345</strain>
    </source>
</reference>
<evidence type="ECO:0000313" key="3">
    <source>
        <dbReference type="Proteomes" id="UP000179524"/>
    </source>
</evidence>
<name>A0A1S2LRC7_9BACI</name>
<dbReference type="RefSeq" id="WP_071308927.1">
    <property type="nucleotide sequence ID" value="NZ_MLQR01000016.1"/>
</dbReference>
<proteinExistence type="predicted"/>
<keyword evidence="3" id="KW-1185">Reference proteome</keyword>
<sequence length="101" mass="11526">MAFCLVLGSILLGNLQYQDGGIGRNKAFFLISSRSFSRTLVIIPKHRIQALEVSQSFVQKFRTLFTIQTSILTSITGKSFRSIDVSTEQKEEVLDWFTYEK</sequence>
<organism evidence="2 3">
    <name type="scientific">Anaerobacillus alkalilacustris</name>
    <dbReference type="NCBI Taxonomy" id="393763"/>
    <lineage>
        <taxon>Bacteria</taxon>
        <taxon>Bacillati</taxon>
        <taxon>Bacillota</taxon>
        <taxon>Bacilli</taxon>
        <taxon>Bacillales</taxon>
        <taxon>Bacillaceae</taxon>
        <taxon>Anaerobacillus</taxon>
    </lineage>
</organism>
<gene>
    <name evidence="2" type="ORF">BKP37_07205</name>
</gene>
<evidence type="ECO:0000259" key="1">
    <source>
        <dbReference type="Pfam" id="PF03703"/>
    </source>
</evidence>
<protein>
    <recommendedName>
        <fullName evidence="1">YdbS-like PH domain-containing protein</fullName>
    </recommendedName>
</protein>
<dbReference type="Pfam" id="PF03703">
    <property type="entry name" value="bPH_2"/>
    <property type="match status" value="1"/>
</dbReference>
<dbReference type="EMBL" id="MLQR01000016">
    <property type="protein sequence ID" value="OIJ14760.1"/>
    <property type="molecule type" value="Genomic_DNA"/>
</dbReference>
<accession>A0A1S2LRC7</accession>
<comment type="caution">
    <text evidence="2">The sequence shown here is derived from an EMBL/GenBank/DDBJ whole genome shotgun (WGS) entry which is preliminary data.</text>
</comment>
<dbReference type="Proteomes" id="UP000179524">
    <property type="component" value="Unassembled WGS sequence"/>
</dbReference>
<dbReference type="InterPro" id="IPR005182">
    <property type="entry name" value="YdbS-like_PH"/>
</dbReference>
<dbReference type="AlphaFoldDB" id="A0A1S2LRC7"/>
<feature type="domain" description="YdbS-like PH" evidence="1">
    <location>
        <begin position="28"/>
        <end position="96"/>
    </location>
</feature>
<evidence type="ECO:0000313" key="2">
    <source>
        <dbReference type="EMBL" id="OIJ14760.1"/>
    </source>
</evidence>